<dbReference type="AlphaFoldDB" id="D6SRP8"/>
<dbReference type="EMBL" id="ACJN02000003">
    <property type="protein sequence ID" value="EFI33364.1"/>
    <property type="molecule type" value="Genomic_DNA"/>
</dbReference>
<accession>D6SRP8</accession>
<gene>
    <name evidence="2" type="ORF">Dthio_PD0692</name>
</gene>
<sequence>MKWLASAAAKRSLGYIAFTVPVLGLLIVLGVMPVREDLTSQEQEKARLQAEIKRQEVFQPLYAEIMQRREEPEPPDAVKDHHRDIADAPSIDVIADRLGAMAADSGLDNISFSPVPQSLDNDSGLLLVNGQMQGPLQNFRELLLRLAGTEAFEGLEDLEIHGTESLPRYSLSLWVRL</sequence>
<proteinExistence type="predicted"/>
<dbReference type="Proteomes" id="UP000005496">
    <property type="component" value="Unassembled WGS sequence"/>
</dbReference>
<evidence type="ECO:0000313" key="2">
    <source>
        <dbReference type="EMBL" id="EFI33364.1"/>
    </source>
</evidence>
<organism evidence="2 3">
    <name type="scientific">Desulfonatronospira thiodismutans ASO3-1</name>
    <dbReference type="NCBI Taxonomy" id="555779"/>
    <lineage>
        <taxon>Bacteria</taxon>
        <taxon>Pseudomonadati</taxon>
        <taxon>Thermodesulfobacteriota</taxon>
        <taxon>Desulfovibrionia</taxon>
        <taxon>Desulfovibrionales</taxon>
        <taxon>Desulfonatronovibrionaceae</taxon>
        <taxon>Desulfonatronospira</taxon>
    </lineage>
</organism>
<evidence type="ECO:0000313" key="3">
    <source>
        <dbReference type="Proteomes" id="UP000005496"/>
    </source>
</evidence>
<keyword evidence="1" id="KW-0812">Transmembrane</keyword>
<dbReference type="RefSeq" id="WP_008870722.1">
    <property type="nucleotide sequence ID" value="NZ_ACJN02000003.1"/>
</dbReference>
<keyword evidence="1" id="KW-1133">Transmembrane helix</keyword>
<dbReference type="eggNOG" id="ENOG502ZF7E">
    <property type="taxonomic scope" value="Bacteria"/>
</dbReference>
<evidence type="ECO:0000256" key="1">
    <source>
        <dbReference type="SAM" id="Phobius"/>
    </source>
</evidence>
<feature type="transmembrane region" description="Helical" evidence="1">
    <location>
        <begin position="12"/>
        <end position="32"/>
    </location>
</feature>
<name>D6SRP8_9BACT</name>
<reference evidence="2" key="1">
    <citation type="submission" date="2010-05" db="EMBL/GenBank/DDBJ databases">
        <title>The draft genome of Desulfonatronospira thiodismutans ASO3-1.</title>
        <authorList>
            <consortium name="US DOE Joint Genome Institute (JGI-PGF)"/>
            <person name="Lucas S."/>
            <person name="Copeland A."/>
            <person name="Lapidus A."/>
            <person name="Cheng J.-F."/>
            <person name="Bruce D."/>
            <person name="Goodwin L."/>
            <person name="Pitluck S."/>
            <person name="Chertkov O."/>
            <person name="Brettin T."/>
            <person name="Detter J.C."/>
            <person name="Han C."/>
            <person name="Land M.L."/>
            <person name="Hauser L."/>
            <person name="Kyrpides N."/>
            <person name="Mikhailova N."/>
            <person name="Muyzer G."/>
            <person name="Woyke T."/>
        </authorList>
    </citation>
    <scope>NUCLEOTIDE SEQUENCE [LARGE SCALE GENOMIC DNA]</scope>
    <source>
        <strain evidence="2">ASO3-1</strain>
    </source>
</reference>
<comment type="caution">
    <text evidence="2">The sequence shown here is derived from an EMBL/GenBank/DDBJ whole genome shotgun (WGS) entry which is preliminary data.</text>
</comment>
<keyword evidence="1" id="KW-0472">Membrane</keyword>
<protein>
    <submittedName>
        <fullName evidence="2">Uncharacterized protein</fullName>
    </submittedName>
</protein>
<keyword evidence="3" id="KW-1185">Reference proteome</keyword>